<reference evidence="1" key="1">
    <citation type="submission" date="2021-05" db="EMBL/GenBank/DDBJ databases">
        <authorList>
            <person name="Scholz U."/>
            <person name="Mascher M."/>
            <person name="Fiebig A."/>
        </authorList>
    </citation>
    <scope>NUCLEOTIDE SEQUENCE [LARGE SCALE GENOMIC DNA]</scope>
</reference>
<dbReference type="EnsemblPlants" id="AVESA.00010b.r2.7CG0678740.1">
    <property type="protein sequence ID" value="AVESA.00010b.r2.7CG0678740.1.CDS"/>
    <property type="gene ID" value="AVESA.00010b.r2.7CG0678740"/>
</dbReference>
<organism evidence="1 2">
    <name type="scientific">Avena sativa</name>
    <name type="common">Oat</name>
    <dbReference type="NCBI Taxonomy" id="4498"/>
    <lineage>
        <taxon>Eukaryota</taxon>
        <taxon>Viridiplantae</taxon>
        <taxon>Streptophyta</taxon>
        <taxon>Embryophyta</taxon>
        <taxon>Tracheophyta</taxon>
        <taxon>Spermatophyta</taxon>
        <taxon>Magnoliopsida</taxon>
        <taxon>Liliopsida</taxon>
        <taxon>Poales</taxon>
        <taxon>Poaceae</taxon>
        <taxon>BOP clade</taxon>
        <taxon>Pooideae</taxon>
        <taxon>Poodae</taxon>
        <taxon>Poeae</taxon>
        <taxon>Poeae Chloroplast Group 1 (Aveneae type)</taxon>
        <taxon>Aveninae</taxon>
        <taxon>Avena</taxon>
    </lineage>
</organism>
<accession>A0ACD6A0E9</accession>
<keyword evidence="2" id="KW-1185">Reference proteome</keyword>
<proteinExistence type="predicted"/>
<name>A0ACD6A0E9_AVESA</name>
<dbReference type="Proteomes" id="UP001732700">
    <property type="component" value="Chromosome 7C"/>
</dbReference>
<reference evidence="1" key="2">
    <citation type="submission" date="2025-09" db="UniProtKB">
        <authorList>
            <consortium name="EnsemblPlants"/>
        </authorList>
    </citation>
    <scope>IDENTIFICATION</scope>
</reference>
<protein>
    <submittedName>
        <fullName evidence="1">Uncharacterized protein</fullName>
    </submittedName>
</protein>
<sequence length="471" mass="51266">MRTSSSWIARSGARGGSSFVPPSTLKGFSKVNRRIDSYLILIPLLSHIVIIRRLDQIIPPDHTTHTTVLLPLATTMVAAAEYKVSSPAGSSSPSPKLESAMAMEFTSAEIAVLTGNFDHLLSEDCSGTVYKGCLHDGQEVVVKSLKNHGRQGHEQEGAFVAELEILYQLRHHHIVRLVGWCGEDDERLFVYEHTSNGTLRDHLHGGGKASPVTSSWKARVKALLGAARAIDHLHRIAAPRIIHRNVSSSSILLDESWTPRVSGFGAAVLLQASPVCEEHGQVVAEVVGASGYIDPEYRRTKRVSPASDVYSFGVVMLEVLTGTPPKEGEDLMTSVGCAVPMIESGNLVSVLDRRPSQEPSPRQMEALELVAYTAARCLWQQDRPEMSNVVTDLDTALGLIEGDECYMLIQILQSIGQLLTSGARPTPCPTGTPVGGAGGDSPPRYGTDRRRPRFPPIYKPLVSRRLEELHL</sequence>
<evidence type="ECO:0000313" key="1">
    <source>
        <dbReference type="EnsemblPlants" id="AVESA.00010b.r2.7CG0678740.1.CDS"/>
    </source>
</evidence>
<evidence type="ECO:0000313" key="2">
    <source>
        <dbReference type="Proteomes" id="UP001732700"/>
    </source>
</evidence>